<comment type="caution">
    <text evidence="10">The sequence shown here is derived from an EMBL/GenBank/DDBJ whole genome shotgun (WGS) entry which is preliminary data.</text>
</comment>
<dbReference type="EMBL" id="LGIQ01000009">
    <property type="protein sequence ID" value="KNB70380.1"/>
    <property type="molecule type" value="Genomic_DNA"/>
</dbReference>
<evidence type="ECO:0000256" key="8">
    <source>
        <dbReference type="SAM" id="Phobius"/>
    </source>
</evidence>
<feature type="transmembrane region" description="Helical" evidence="8">
    <location>
        <begin position="41"/>
        <end position="59"/>
    </location>
</feature>
<evidence type="ECO:0000256" key="1">
    <source>
        <dbReference type="ARBA" id="ARBA00004141"/>
    </source>
</evidence>
<dbReference type="InterPro" id="IPR004761">
    <property type="entry name" value="Spore_GerAB"/>
</dbReference>
<evidence type="ECO:0000256" key="5">
    <source>
        <dbReference type="ARBA" id="ARBA00022692"/>
    </source>
</evidence>
<dbReference type="Pfam" id="PF03845">
    <property type="entry name" value="Spore_permease"/>
    <property type="match status" value="1"/>
</dbReference>
<dbReference type="GO" id="GO:0016020">
    <property type="term" value="C:membrane"/>
    <property type="evidence" value="ECO:0007669"/>
    <property type="project" value="UniProtKB-SubCell"/>
</dbReference>
<dbReference type="EMBL" id="BJON01000023">
    <property type="protein sequence ID" value="GED71776.1"/>
    <property type="molecule type" value="Genomic_DNA"/>
</dbReference>
<dbReference type="PATRIC" id="fig|54915.3.peg.2145"/>
<keyword evidence="4" id="KW-0309">Germination</keyword>
<keyword evidence="6 8" id="KW-1133">Transmembrane helix</keyword>
<comment type="similarity">
    <text evidence="2">Belongs to the amino acid-polyamine-organocation (APC) superfamily. Spore germination protein (SGP) (TC 2.A.3.9) family.</text>
</comment>
<dbReference type="STRING" id="54915.ADS79_15655"/>
<feature type="transmembrane region" description="Helical" evidence="8">
    <location>
        <begin position="187"/>
        <end position="206"/>
    </location>
</feature>
<evidence type="ECO:0000256" key="2">
    <source>
        <dbReference type="ARBA" id="ARBA00007998"/>
    </source>
</evidence>
<evidence type="ECO:0000256" key="4">
    <source>
        <dbReference type="ARBA" id="ARBA00022544"/>
    </source>
</evidence>
<keyword evidence="7 8" id="KW-0472">Membrane</keyword>
<dbReference type="RefSeq" id="WP_049739357.1">
    <property type="nucleotide sequence ID" value="NZ_BJON01000023.1"/>
</dbReference>
<dbReference type="GO" id="GO:0009847">
    <property type="term" value="P:spore germination"/>
    <property type="evidence" value="ECO:0007669"/>
    <property type="project" value="InterPro"/>
</dbReference>
<evidence type="ECO:0000256" key="7">
    <source>
        <dbReference type="ARBA" id="ARBA00023136"/>
    </source>
</evidence>
<proteinExistence type="inferred from homology"/>
<keyword evidence="3" id="KW-0813">Transport</keyword>
<evidence type="ECO:0000313" key="10">
    <source>
        <dbReference type="EMBL" id="KNB70380.1"/>
    </source>
</evidence>
<feature type="transmembrane region" description="Helical" evidence="8">
    <location>
        <begin position="335"/>
        <end position="354"/>
    </location>
</feature>
<dbReference type="Proteomes" id="UP000036834">
    <property type="component" value="Unassembled WGS sequence"/>
</dbReference>
<feature type="transmembrane region" description="Helical" evidence="8">
    <location>
        <begin position="115"/>
        <end position="134"/>
    </location>
</feature>
<evidence type="ECO:0000313" key="11">
    <source>
        <dbReference type="Proteomes" id="UP000036834"/>
    </source>
</evidence>
<evidence type="ECO:0000313" key="12">
    <source>
        <dbReference type="Proteomes" id="UP000319578"/>
    </source>
</evidence>
<feature type="transmembrane region" description="Helical" evidence="8">
    <location>
        <begin position="268"/>
        <end position="289"/>
    </location>
</feature>
<feature type="transmembrane region" description="Helical" evidence="8">
    <location>
        <begin position="301"/>
        <end position="320"/>
    </location>
</feature>
<keyword evidence="5 8" id="KW-0812">Transmembrane</keyword>
<accession>A0A0K9YQC8</accession>
<dbReference type="PANTHER" id="PTHR34975:SF2">
    <property type="entry name" value="SPORE GERMINATION PROTEIN A2"/>
    <property type="match status" value="1"/>
</dbReference>
<name>A0A0K9YQC8_9BACL</name>
<feature type="transmembrane region" description="Helical" evidence="8">
    <location>
        <begin position="146"/>
        <end position="167"/>
    </location>
</feature>
<reference evidence="9 12" key="3">
    <citation type="submission" date="2019-06" db="EMBL/GenBank/DDBJ databases">
        <title>Whole genome shotgun sequence of Brevibacillus reuszeri NBRC 15719.</title>
        <authorList>
            <person name="Hosoyama A."/>
            <person name="Uohara A."/>
            <person name="Ohji S."/>
            <person name="Ichikawa N."/>
        </authorList>
    </citation>
    <scope>NUCLEOTIDE SEQUENCE [LARGE SCALE GENOMIC DNA]</scope>
    <source>
        <strain evidence="9 12">NBRC 15719</strain>
    </source>
</reference>
<reference evidence="10" key="2">
    <citation type="submission" date="2015-07" db="EMBL/GenBank/DDBJ databases">
        <title>MeaNS - Measles Nucleotide Surveillance Program.</title>
        <authorList>
            <person name="Tran T."/>
            <person name="Druce J."/>
        </authorList>
    </citation>
    <scope>NUCLEOTIDE SEQUENCE</scope>
    <source>
        <strain evidence="10">DSM 9887</strain>
    </source>
</reference>
<dbReference type="Proteomes" id="UP000319578">
    <property type="component" value="Unassembled WGS sequence"/>
</dbReference>
<organism evidence="10 11">
    <name type="scientific">Brevibacillus reuszeri</name>
    <dbReference type="NCBI Taxonomy" id="54915"/>
    <lineage>
        <taxon>Bacteria</taxon>
        <taxon>Bacillati</taxon>
        <taxon>Bacillota</taxon>
        <taxon>Bacilli</taxon>
        <taxon>Bacillales</taxon>
        <taxon>Paenibacillaceae</taxon>
        <taxon>Brevibacillus</taxon>
    </lineage>
</organism>
<dbReference type="AlphaFoldDB" id="A0A0K9YQC8"/>
<sequence length="374" mass="41501">MTEKTTISEMQMGLLLFPVIVATADLIVPAITTKYAHRDMWLSPVCASVIGFLTVYLIYKLHALYPGQTIIQYSTQIIGDIPGKIVGLIILYNLLYSDGNILRLYGEFIVGSFLYKTPLFVVMGSMILLCAFTIRSGIEALARAAHLLVPLLFLFYMGIVILMLPFMKAENFFPVLENGFIPVLRGAIAPQGWFSEVILFSFLIPFVSHEKKGMKTGFVIVSIAAVSLLSLNLSALLILGQEVGTMTYPFYTAVQMISYADFFENLDAIVIAIWVAGAFVKISMFYFALTLGTAQWVGMEDYRLLVLPLGLLLMIFSYWTAPDLSSIVSNIGKTIGFQTTGIFSVFPLLLYMIAQLRMRYGSKTGKSFAADSKK</sequence>
<keyword evidence="12" id="KW-1185">Reference proteome</keyword>
<feature type="transmembrane region" description="Helical" evidence="8">
    <location>
        <begin position="12"/>
        <end position="35"/>
    </location>
</feature>
<gene>
    <name evidence="10" type="ORF">ADS79_15655</name>
    <name evidence="9" type="ORF">BRE01_54780</name>
</gene>
<evidence type="ECO:0000256" key="3">
    <source>
        <dbReference type="ARBA" id="ARBA00022448"/>
    </source>
</evidence>
<feature type="transmembrane region" description="Helical" evidence="8">
    <location>
        <begin position="218"/>
        <end position="239"/>
    </location>
</feature>
<protein>
    <submittedName>
        <fullName evidence="9">Germination protein</fullName>
    </submittedName>
    <submittedName>
        <fullName evidence="10">Spore gernimation protein</fullName>
    </submittedName>
</protein>
<feature type="transmembrane region" description="Helical" evidence="8">
    <location>
        <begin position="71"/>
        <end position="95"/>
    </location>
</feature>
<evidence type="ECO:0000256" key="6">
    <source>
        <dbReference type="ARBA" id="ARBA00022989"/>
    </source>
</evidence>
<comment type="subcellular location">
    <subcellularLocation>
        <location evidence="1">Membrane</location>
        <topology evidence="1">Multi-pass membrane protein</topology>
    </subcellularLocation>
</comment>
<dbReference type="OrthoDB" id="2078716at2"/>
<dbReference type="NCBIfam" id="TIGR00912">
    <property type="entry name" value="2A0309"/>
    <property type="match status" value="1"/>
</dbReference>
<reference evidence="11" key="1">
    <citation type="submission" date="2015-07" db="EMBL/GenBank/DDBJ databases">
        <title>Genome sequencing project for genomic taxonomy and phylogenomics of Bacillus-like bacteria.</title>
        <authorList>
            <person name="Liu B."/>
            <person name="Wang J."/>
            <person name="Zhu Y."/>
            <person name="Liu G."/>
            <person name="Chen Q."/>
            <person name="Chen Z."/>
            <person name="Lan J."/>
            <person name="Che J."/>
            <person name="Ge C."/>
            <person name="Shi H."/>
            <person name="Pan Z."/>
            <person name="Liu X."/>
        </authorList>
    </citation>
    <scope>NUCLEOTIDE SEQUENCE [LARGE SCALE GENOMIC DNA]</scope>
    <source>
        <strain evidence="11">DSM 9887</strain>
    </source>
</reference>
<dbReference type="PANTHER" id="PTHR34975">
    <property type="entry name" value="SPORE GERMINATION PROTEIN A2"/>
    <property type="match status" value="1"/>
</dbReference>
<evidence type="ECO:0000313" key="9">
    <source>
        <dbReference type="EMBL" id="GED71776.1"/>
    </source>
</evidence>